<keyword evidence="2 5" id="KW-0812">Transmembrane</keyword>
<name>A0ABD0KTY2_9CAEN</name>
<evidence type="ECO:0000256" key="5">
    <source>
        <dbReference type="SAM" id="Phobius"/>
    </source>
</evidence>
<dbReference type="InterPro" id="IPR017452">
    <property type="entry name" value="GPCR_Rhodpsn_7TM"/>
</dbReference>
<feature type="transmembrane region" description="Helical" evidence="5">
    <location>
        <begin position="182"/>
        <end position="208"/>
    </location>
</feature>
<evidence type="ECO:0000256" key="1">
    <source>
        <dbReference type="ARBA" id="ARBA00004370"/>
    </source>
</evidence>
<protein>
    <recommendedName>
        <fullName evidence="6">G-protein coupled receptors family 1 profile domain-containing protein</fullName>
    </recommendedName>
</protein>
<sequence>MAASNQRDETAVYSILLIILLLGLLGNVLSFIVWIKAATHRGSSSSGSHGNARLFAVLSLSDALSIVSFVVAYALKLGADSTSTCDSHVFIFIAAVFTFYSDYITIVIGLQRLVAVLRPFSLGRVCSAGRQWAAVGGVFILNLLLRALFGMWTIETHNFCSDSDTWLFTNVTELSQFSKDVAFVYMGIELFPLALLLSVNGILLRFLWSARQVGTL</sequence>
<reference evidence="7 8" key="1">
    <citation type="journal article" date="2023" name="Sci. Data">
        <title>Genome assembly of the Korean intertidal mud-creeper Batillaria attramentaria.</title>
        <authorList>
            <person name="Patra A.K."/>
            <person name="Ho P.T."/>
            <person name="Jun S."/>
            <person name="Lee S.J."/>
            <person name="Kim Y."/>
            <person name="Won Y.J."/>
        </authorList>
    </citation>
    <scope>NUCLEOTIDE SEQUENCE [LARGE SCALE GENOMIC DNA]</scope>
    <source>
        <strain evidence="7">Wonlab-2016</strain>
    </source>
</reference>
<proteinExistence type="predicted"/>
<keyword evidence="8" id="KW-1185">Reference proteome</keyword>
<dbReference type="SUPFAM" id="SSF81321">
    <property type="entry name" value="Family A G protein-coupled receptor-like"/>
    <property type="match status" value="1"/>
</dbReference>
<comment type="subcellular location">
    <subcellularLocation>
        <location evidence="1">Membrane</location>
    </subcellularLocation>
</comment>
<keyword evidence="4 5" id="KW-0472">Membrane</keyword>
<organism evidence="7 8">
    <name type="scientific">Batillaria attramentaria</name>
    <dbReference type="NCBI Taxonomy" id="370345"/>
    <lineage>
        <taxon>Eukaryota</taxon>
        <taxon>Metazoa</taxon>
        <taxon>Spiralia</taxon>
        <taxon>Lophotrochozoa</taxon>
        <taxon>Mollusca</taxon>
        <taxon>Gastropoda</taxon>
        <taxon>Caenogastropoda</taxon>
        <taxon>Sorbeoconcha</taxon>
        <taxon>Cerithioidea</taxon>
        <taxon>Batillariidae</taxon>
        <taxon>Batillaria</taxon>
    </lineage>
</organism>
<evidence type="ECO:0000313" key="7">
    <source>
        <dbReference type="EMBL" id="KAK7490468.1"/>
    </source>
</evidence>
<feature type="transmembrane region" description="Helical" evidence="5">
    <location>
        <begin position="131"/>
        <end position="154"/>
    </location>
</feature>
<feature type="transmembrane region" description="Helical" evidence="5">
    <location>
        <begin position="12"/>
        <end position="34"/>
    </location>
</feature>
<feature type="transmembrane region" description="Helical" evidence="5">
    <location>
        <begin position="87"/>
        <end position="110"/>
    </location>
</feature>
<gene>
    <name evidence="7" type="ORF">BaRGS_00018254</name>
</gene>
<dbReference type="EMBL" id="JACVVK020000126">
    <property type="protein sequence ID" value="KAK7490468.1"/>
    <property type="molecule type" value="Genomic_DNA"/>
</dbReference>
<feature type="transmembrane region" description="Helical" evidence="5">
    <location>
        <begin position="54"/>
        <end position="75"/>
    </location>
</feature>
<feature type="domain" description="G-protein coupled receptors family 1 profile" evidence="6">
    <location>
        <begin position="26"/>
        <end position="216"/>
    </location>
</feature>
<keyword evidence="3 5" id="KW-1133">Transmembrane helix</keyword>
<dbReference type="PROSITE" id="PS50262">
    <property type="entry name" value="G_PROTEIN_RECEP_F1_2"/>
    <property type="match status" value="1"/>
</dbReference>
<dbReference type="GO" id="GO:0016020">
    <property type="term" value="C:membrane"/>
    <property type="evidence" value="ECO:0007669"/>
    <property type="project" value="UniProtKB-SubCell"/>
</dbReference>
<evidence type="ECO:0000256" key="3">
    <source>
        <dbReference type="ARBA" id="ARBA00022989"/>
    </source>
</evidence>
<accession>A0ABD0KTY2</accession>
<evidence type="ECO:0000313" key="8">
    <source>
        <dbReference type="Proteomes" id="UP001519460"/>
    </source>
</evidence>
<dbReference type="Gene3D" id="1.20.1070.10">
    <property type="entry name" value="Rhodopsin 7-helix transmembrane proteins"/>
    <property type="match status" value="1"/>
</dbReference>
<comment type="caution">
    <text evidence="7">The sequence shown here is derived from an EMBL/GenBank/DDBJ whole genome shotgun (WGS) entry which is preliminary data.</text>
</comment>
<evidence type="ECO:0000256" key="4">
    <source>
        <dbReference type="ARBA" id="ARBA00023136"/>
    </source>
</evidence>
<dbReference type="AlphaFoldDB" id="A0ABD0KTY2"/>
<evidence type="ECO:0000259" key="6">
    <source>
        <dbReference type="PROSITE" id="PS50262"/>
    </source>
</evidence>
<dbReference type="Proteomes" id="UP001519460">
    <property type="component" value="Unassembled WGS sequence"/>
</dbReference>
<evidence type="ECO:0000256" key="2">
    <source>
        <dbReference type="ARBA" id="ARBA00022692"/>
    </source>
</evidence>